<feature type="region of interest" description="Disordered" evidence="1">
    <location>
        <begin position="671"/>
        <end position="734"/>
    </location>
</feature>
<feature type="compositionally biased region" description="Polar residues" evidence="1">
    <location>
        <begin position="1"/>
        <end position="10"/>
    </location>
</feature>
<dbReference type="Proteomes" id="UP000695562">
    <property type="component" value="Unassembled WGS sequence"/>
</dbReference>
<feature type="compositionally biased region" description="Polar residues" evidence="1">
    <location>
        <begin position="703"/>
        <end position="719"/>
    </location>
</feature>
<dbReference type="Gene3D" id="3.15.10.10">
    <property type="entry name" value="Bactericidal permeability-increasing protein, domain 1"/>
    <property type="match status" value="1"/>
</dbReference>
<accession>A0A8J4PX83</accession>
<proteinExistence type="predicted"/>
<dbReference type="GO" id="GO:0008289">
    <property type="term" value="F:lipid binding"/>
    <property type="evidence" value="ECO:0007669"/>
    <property type="project" value="InterPro"/>
</dbReference>
<evidence type="ECO:0000313" key="3">
    <source>
        <dbReference type="EMBL" id="KAF2076533.1"/>
    </source>
</evidence>
<name>A0A8J4PX83_9MYCE</name>
<evidence type="ECO:0000313" key="4">
    <source>
        <dbReference type="Proteomes" id="UP000695562"/>
    </source>
</evidence>
<keyword evidence="4" id="KW-1185">Reference proteome</keyword>
<gene>
    <name evidence="3" type="ORF">CYY_002147</name>
</gene>
<dbReference type="OrthoDB" id="19394at2759"/>
<dbReference type="PANTHER" id="PTHR31138">
    <property type="entry name" value="CHROMOSOME 19, WHOLE GENOME SHOTGUN SEQUENCE"/>
    <property type="match status" value="1"/>
</dbReference>
<dbReference type="InterPro" id="IPR045967">
    <property type="entry name" value="HAM1-like_N"/>
</dbReference>
<dbReference type="AlphaFoldDB" id="A0A8J4PX83"/>
<dbReference type="PANTHER" id="PTHR31138:SF1">
    <property type="entry name" value="PDZ DOMAIN-CONTAINING PROTEIN"/>
    <property type="match status" value="1"/>
</dbReference>
<dbReference type="EMBL" id="AJWJ01000057">
    <property type="protein sequence ID" value="KAF2076533.1"/>
    <property type="molecule type" value="Genomic_DNA"/>
</dbReference>
<feature type="region of interest" description="Disordered" evidence="1">
    <location>
        <begin position="1"/>
        <end position="45"/>
    </location>
</feature>
<evidence type="ECO:0000256" key="1">
    <source>
        <dbReference type="SAM" id="MobiDB-lite"/>
    </source>
</evidence>
<organism evidence="3 4">
    <name type="scientific">Polysphondylium violaceum</name>
    <dbReference type="NCBI Taxonomy" id="133409"/>
    <lineage>
        <taxon>Eukaryota</taxon>
        <taxon>Amoebozoa</taxon>
        <taxon>Evosea</taxon>
        <taxon>Eumycetozoa</taxon>
        <taxon>Dictyostelia</taxon>
        <taxon>Dictyosteliales</taxon>
        <taxon>Dictyosteliaceae</taxon>
        <taxon>Polysphondylium</taxon>
    </lineage>
</organism>
<dbReference type="Pfam" id="PF19343">
    <property type="entry name" value="HAM1_N"/>
    <property type="match status" value="1"/>
</dbReference>
<protein>
    <recommendedName>
        <fullName evidence="2">HAM1-like N-terminal domain-containing protein</fullName>
    </recommendedName>
</protein>
<sequence length="799" mass="91184">MRVKKTTASSNDREYYESSSNKDFYEGSPRLARGGKGKESIYQSPRIAAANKGKESYYNGKTESVQLQKDKNKVRGYDYRKDYLRTQDERGNLNAPVLGPDGIPINAATGNVSNLVLLKRHYNSVERLMETRIYRERADEPTKKVIIDIRNILADLILMVETRKTDEQFGRLFKDMKLFSTDLSNDSELKILLEDWKTTLIKLVTGDESKGILRSTSKVLTDLKGSETIFKFFSETSKFLNMIVLDKNNSMIDEQREIVFDNFFKAFRILSANPAWNEFVLRSKTLGKEVKETKNIESKNAESKINSIKSNRNFNSLNDNFKILLQSFIKDKSVANVDNLYQYGSETMTELEKNKDYASFLEDFQNLTLEIMENPELVDDPAFRKAIRDMYAKAEKLAVDTKQNPSLQRFVNEASRLKDGIATDEINSRLFEHVKQLSSDLNTHSSQGNIRLFGQLKMLLVPFLLEEFRTISIPPRSGLTPDRNLGYRIGNINLSAIELLPENIHFEISHKTNADPYTLSIIDPDTVVWVELTAIRARIEKLDWEYTKFNFPRLKDKGLADIYLDGRGARVGVEIRLLKDGLQRKTQVLDSYCIIDNLSIKLYNCKHTIIYSLFTRLLKKRLKFEVEKAIAQQVAKIIAETDYKMVGKYHVAKQNRLKMKSKVNSRLAEFRSKMKKNTKKAQKDKPNPLSNFYNTFMGKDDGSSSTRKSTTINSPTLLSTKPLPIPANTSTTTTTTTTTMAVPLTTVPLENLPLATESVQYVANPTTANTTYIKEEVKKEMFVNPQESHGPSYVGPSSK</sequence>
<feature type="domain" description="HAM1-like N-terminal" evidence="2">
    <location>
        <begin position="291"/>
        <end position="575"/>
    </location>
</feature>
<dbReference type="SUPFAM" id="SSF55394">
    <property type="entry name" value="Bactericidal permeability-increasing protein, BPI"/>
    <property type="match status" value="1"/>
</dbReference>
<reference evidence="3" key="1">
    <citation type="submission" date="2020-01" db="EMBL/GenBank/DDBJ databases">
        <title>Development of genomics and gene disruption for Polysphondylium violaceum indicates a role for the polyketide synthase stlB in stalk morphogenesis.</title>
        <authorList>
            <person name="Narita B."/>
            <person name="Kawabe Y."/>
            <person name="Kin K."/>
            <person name="Saito T."/>
            <person name="Gibbs R."/>
            <person name="Kuspa A."/>
            <person name="Muzny D."/>
            <person name="Queller D."/>
            <person name="Richards S."/>
            <person name="Strassman J."/>
            <person name="Sucgang R."/>
            <person name="Worley K."/>
            <person name="Schaap P."/>
        </authorList>
    </citation>
    <scope>NUCLEOTIDE SEQUENCE</scope>
    <source>
        <strain evidence="3">QSvi11</strain>
    </source>
</reference>
<dbReference type="InterPro" id="IPR017943">
    <property type="entry name" value="Bactericidal_perm-incr_a/b_dom"/>
</dbReference>
<comment type="caution">
    <text evidence="3">The sequence shown here is derived from an EMBL/GenBank/DDBJ whole genome shotgun (WGS) entry which is preliminary data.</text>
</comment>
<evidence type="ECO:0000259" key="2">
    <source>
        <dbReference type="Pfam" id="PF19343"/>
    </source>
</evidence>